<dbReference type="InterPro" id="IPR018540">
    <property type="entry name" value="Spo0E-like"/>
</dbReference>
<evidence type="ECO:0000313" key="1">
    <source>
        <dbReference type="EMBL" id="MFC0560795.1"/>
    </source>
</evidence>
<comment type="caution">
    <text evidence="1">The sequence shown here is derived from an EMBL/GenBank/DDBJ whole genome shotgun (WGS) entry which is preliminary data.</text>
</comment>
<dbReference type="SUPFAM" id="SSF140500">
    <property type="entry name" value="BAS1536-like"/>
    <property type="match status" value="1"/>
</dbReference>
<dbReference type="Proteomes" id="UP001589833">
    <property type="component" value="Unassembled WGS sequence"/>
</dbReference>
<name>A0ABV6NJ46_9BACI</name>
<proteinExistence type="predicted"/>
<dbReference type="InterPro" id="IPR037208">
    <property type="entry name" value="Spo0E-like_sf"/>
</dbReference>
<dbReference type="InterPro" id="IPR036638">
    <property type="entry name" value="HLH_DNA-bd_sf"/>
</dbReference>
<gene>
    <name evidence="1" type="ORF">ACFFH4_17670</name>
</gene>
<dbReference type="Pfam" id="PF09388">
    <property type="entry name" value="SpoOE-like"/>
    <property type="match status" value="1"/>
</dbReference>
<reference evidence="1 2" key="1">
    <citation type="submission" date="2024-09" db="EMBL/GenBank/DDBJ databases">
        <authorList>
            <person name="Sun Q."/>
            <person name="Mori K."/>
        </authorList>
    </citation>
    <scope>NUCLEOTIDE SEQUENCE [LARGE SCALE GENOMIC DNA]</scope>
    <source>
        <strain evidence="1 2">NCAIM B.02301</strain>
    </source>
</reference>
<protein>
    <submittedName>
        <fullName evidence="1">Aspartyl-phosphate phosphatase Spo0E family protein</fullName>
    </submittedName>
</protein>
<dbReference type="Gene3D" id="4.10.280.10">
    <property type="entry name" value="Helix-loop-helix DNA-binding domain"/>
    <property type="match status" value="1"/>
</dbReference>
<dbReference type="RefSeq" id="WP_273847919.1">
    <property type="nucleotide sequence ID" value="NZ_JAQQWT010000041.1"/>
</dbReference>
<sequence>MNREQQLLHDIEKCRELLNQKGQTSSLISEEIIGYSHKLDLLLNEYDYLINKASKRNKATTI</sequence>
<dbReference type="EMBL" id="JBHLTR010000043">
    <property type="protein sequence ID" value="MFC0560795.1"/>
    <property type="molecule type" value="Genomic_DNA"/>
</dbReference>
<accession>A0ABV6NJ46</accession>
<evidence type="ECO:0000313" key="2">
    <source>
        <dbReference type="Proteomes" id="UP001589833"/>
    </source>
</evidence>
<keyword evidence="2" id="KW-1185">Reference proteome</keyword>
<organism evidence="1 2">
    <name type="scientific">Halalkalibacter alkalisediminis</name>
    <dbReference type="NCBI Taxonomy" id="935616"/>
    <lineage>
        <taxon>Bacteria</taxon>
        <taxon>Bacillati</taxon>
        <taxon>Bacillota</taxon>
        <taxon>Bacilli</taxon>
        <taxon>Bacillales</taxon>
        <taxon>Bacillaceae</taxon>
        <taxon>Halalkalibacter</taxon>
    </lineage>
</organism>